<keyword evidence="3" id="KW-1185">Reference proteome</keyword>
<comment type="caution">
    <text evidence="2">The sequence shown here is derived from an EMBL/GenBank/DDBJ whole genome shotgun (WGS) entry which is preliminary data.</text>
</comment>
<dbReference type="RefSeq" id="WP_034546073.1">
    <property type="nucleotide sequence ID" value="NZ_JBKYKF010000002.1"/>
</dbReference>
<proteinExistence type="predicted"/>
<dbReference type="GO" id="GO:0016740">
    <property type="term" value="F:transferase activity"/>
    <property type="evidence" value="ECO:0007669"/>
    <property type="project" value="UniProtKB-KW"/>
</dbReference>
<name>A0A2U1E4I3_9FIRM</name>
<evidence type="ECO:0000313" key="2">
    <source>
        <dbReference type="EMBL" id="PVY94847.1"/>
    </source>
</evidence>
<dbReference type="AlphaFoldDB" id="A0A2U1E4I3"/>
<organism evidence="2 3">
    <name type="scientific">Ezakiella coagulans</name>
    <dbReference type="NCBI Taxonomy" id="46507"/>
    <lineage>
        <taxon>Bacteria</taxon>
        <taxon>Bacillati</taxon>
        <taxon>Bacillota</taxon>
        <taxon>Tissierellia</taxon>
        <taxon>Ezakiella</taxon>
    </lineage>
</organism>
<sequence>MDKETYYNLLDLAKFKDQGDEFYEKLVDCMDVLKSIEDFDETGEKMYNVNPAEKHPSKDEPKPSLTNEEATRNAVSEKYGFIETIKYVGED</sequence>
<accession>A0A2U1E4I3</accession>
<keyword evidence="2" id="KW-0808">Transferase</keyword>
<feature type="region of interest" description="Disordered" evidence="1">
    <location>
        <begin position="44"/>
        <end position="73"/>
    </location>
</feature>
<dbReference type="EMBL" id="QEKV01000003">
    <property type="protein sequence ID" value="PVY94847.1"/>
    <property type="molecule type" value="Genomic_DNA"/>
</dbReference>
<reference evidence="2 3" key="1">
    <citation type="submission" date="2018-04" db="EMBL/GenBank/DDBJ databases">
        <title>Genomic Encyclopedia of Type Strains, Phase IV (KMG-IV): sequencing the most valuable type-strain genomes for metagenomic binning, comparative biology and taxonomic classification.</title>
        <authorList>
            <person name="Goeker M."/>
        </authorList>
    </citation>
    <scope>NUCLEOTIDE SEQUENCE [LARGE SCALE GENOMIC DNA]</scope>
    <source>
        <strain evidence="2 3">DSM 20705</strain>
    </source>
</reference>
<protein>
    <submittedName>
        <fullName evidence="2">Asp-tRNA(Asn)/Glu-tRNA(Gln) amidotransferase C subunit</fullName>
    </submittedName>
</protein>
<feature type="compositionally biased region" description="Basic and acidic residues" evidence="1">
    <location>
        <begin position="52"/>
        <end position="62"/>
    </location>
</feature>
<gene>
    <name evidence="2" type="ORF">C7381_10385</name>
</gene>
<dbReference type="Proteomes" id="UP000245793">
    <property type="component" value="Unassembled WGS sequence"/>
</dbReference>
<evidence type="ECO:0000313" key="3">
    <source>
        <dbReference type="Proteomes" id="UP000245793"/>
    </source>
</evidence>
<evidence type="ECO:0000256" key="1">
    <source>
        <dbReference type="SAM" id="MobiDB-lite"/>
    </source>
</evidence>